<proteinExistence type="predicted"/>
<feature type="domain" description="FAD-binding PCMH-type" evidence="2">
    <location>
        <begin position="9"/>
        <end position="179"/>
    </location>
</feature>
<dbReference type="PROSITE" id="PS51387">
    <property type="entry name" value="FAD_PCMH"/>
    <property type="match status" value="1"/>
</dbReference>
<dbReference type="GO" id="GO:0071949">
    <property type="term" value="F:FAD binding"/>
    <property type="evidence" value="ECO:0007669"/>
    <property type="project" value="InterPro"/>
</dbReference>
<protein>
    <submittedName>
        <fullName evidence="3">FAD-binding oxidoreductase</fullName>
    </submittedName>
</protein>
<dbReference type="GO" id="GO:0016899">
    <property type="term" value="F:oxidoreductase activity, acting on the CH-OH group of donors, oxygen as acceptor"/>
    <property type="evidence" value="ECO:0007669"/>
    <property type="project" value="InterPro"/>
</dbReference>
<dbReference type="OrthoDB" id="143770at2"/>
<reference evidence="3 4" key="1">
    <citation type="submission" date="2017-07" db="EMBL/GenBank/DDBJ databases">
        <title>Draft Genome Sequences of Select Purple Nonsulfur Bacteria.</title>
        <authorList>
            <person name="Lasarre B."/>
            <person name="Mckinlay J.B."/>
        </authorList>
    </citation>
    <scope>NUCLEOTIDE SEQUENCE [LARGE SCALE GENOMIC DNA]</scope>
    <source>
        <strain evidence="3 4">DSM 11907</strain>
    </source>
</reference>
<name>A0A327KP72_9BRAD</name>
<comment type="caution">
    <text evidence="3">The sequence shown here is derived from an EMBL/GenBank/DDBJ whole genome shotgun (WGS) entry which is preliminary data.</text>
</comment>
<accession>A0A327KP72</accession>
<dbReference type="Pfam" id="PF01565">
    <property type="entry name" value="FAD_binding_4"/>
    <property type="match status" value="1"/>
</dbReference>
<evidence type="ECO:0000259" key="2">
    <source>
        <dbReference type="PROSITE" id="PS51387"/>
    </source>
</evidence>
<dbReference type="PANTHER" id="PTHR43762:SF1">
    <property type="entry name" value="D-ARABINONO-1,4-LACTONE OXIDASE"/>
    <property type="match status" value="1"/>
</dbReference>
<keyword evidence="4" id="KW-1185">Reference proteome</keyword>
<dbReference type="Proteomes" id="UP000248863">
    <property type="component" value="Unassembled WGS sequence"/>
</dbReference>
<sequence length="435" mass="47587">MTPMTAWGRLARPLHAVTRPPFLDVAAGTVTTQGAPLLARGLGRSYGDVCLNANGRLLVTDRLDRLQWIDLQAGRVRAEAGLSLDRLLRTIVPRGWFVPVTPGTKVVTLGGAVANDVHGKNHETAGSFGAHVNKIGLLRSTGESLTLSRDENAELFAATIGGLGLTGFIQWVEMRLVPIASARLHTEQLAIRDVDDFFRIAADSRDWPFTVAWVDCLAKGRELGRGLFMRGRWAETGGLEVHKAPRLGFAPELPGVVLNNVTMRAFNALYRKRPYAVGACTQHYDPFFYPLDALSSWNRLYGKRGFYQHQSVIPMPVARATVVRLLETTAAEGQGSFLAVLKLLGEPRSGGVLSFPMPGATLALDFPDKGETTRRLLVRLGEIATAAGGRIYPAKDAVMTPEMFRSGYPDWRKVAALRDPAFGSDFWRRVTGDAR</sequence>
<dbReference type="InterPro" id="IPR016169">
    <property type="entry name" value="FAD-bd_PCMH_sub2"/>
</dbReference>
<evidence type="ECO:0000256" key="1">
    <source>
        <dbReference type="ARBA" id="ARBA00022827"/>
    </source>
</evidence>
<keyword evidence="1" id="KW-0274">FAD</keyword>
<evidence type="ECO:0000313" key="3">
    <source>
        <dbReference type="EMBL" id="RAI39423.1"/>
    </source>
</evidence>
<keyword evidence="1" id="KW-0285">Flavoprotein</keyword>
<dbReference type="EMBL" id="NPEU01000077">
    <property type="protein sequence ID" value="RAI39423.1"/>
    <property type="molecule type" value="Genomic_DNA"/>
</dbReference>
<gene>
    <name evidence="3" type="ORF">CH338_09520</name>
</gene>
<dbReference type="InterPro" id="IPR010031">
    <property type="entry name" value="FAD_lactone_oxidase-like"/>
</dbReference>
<dbReference type="InterPro" id="IPR006094">
    <property type="entry name" value="Oxid_FAD_bind_N"/>
</dbReference>
<evidence type="ECO:0000313" key="4">
    <source>
        <dbReference type="Proteomes" id="UP000248863"/>
    </source>
</evidence>
<dbReference type="PANTHER" id="PTHR43762">
    <property type="entry name" value="L-GULONOLACTONE OXIDASE"/>
    <property type="match status" value="1"/>
</dbReference>
<dbReference type="InterPro" id="IPR016166">
    <property type="entry name" value="FAD-bd_PCMH"/>
</dbReference>
<dbReference type="SUPFAM" id="SSF56176">
    <property type="entry name" value="FAD-binding/transporter-associated domain-like"/>
    <property type="match status" value="1"/>
</dbReference>
<organism evidence="3 4">
    <name type="scientific">Rhodoplanes elegans</name>
    <dbReference type="NCBI Taxonomy" id="29408"/>
    <lineage>
        <taxon>Bacteria</taxon>
        <taxon>Pseudomonadati</taxon>
        <taxon>Pseudomonadota</taxon>
        <taxon>Alphaproteobacteria</taxon>
        <taxon>Hyphomicrobiales</taxon>
        <taxon>Nitrobacteraceae</taxon>
        <taxon>Rhodoplanes</taxon>
    </lineage>
</organism>
<dbReference type="AlphaFoldDB" id="A0A327KP72"/>
<dbReference type="Gene3D" id="3.30.465.10">
    <property type="match status" value="1"/>
</dbReference>
<dbReference type="InterPro" id="IPR036318">
    <property type="entry name" value="FAD-bd_PCMH-like_sf"/>
</dbReference>